<protein>
    <recommendedName>
        <fullName evidence="1">DUF1659 domain-containing protein</fullName>
    </recommendedName>
</protein>
<dbReference type="Proteomes" id="UP000184206">
    <property type="component" value="Unassembled WGS sequence"/>
</dbReference>
<proteinExistence type="predicted"/>
<reference evidence="2 3" key="1">
    <citation type="submission" date="2016-11" db="EMBL/GenBank/DDBJ databases">
        <authorList>
            <person name="Jaros S."/>
            <person name="Januszkiewicz K."/>
            <person name="Wedrychowicz H."/>
        </authorList>
    </citation>
    <scope>NUCLEOTIDE SEQUENCE [LARGE SCALE GENOMIC DNA]</scope>
    <source>
        <strain evidence="2 3">DSM 16010</strain>
    </source>
</reference>
<dbReference type="AlphaFoldDB" id="A0A1M7BXS8"/>
<evidence type="ECO:0000259" key="1">
    <source>
        <dbReference type="Pfam" id="PF07872"/>
    </source>
</evidence>
<gene>
    <name evidence="2" type="ORF">SAMN02745189_00626</name>
</gene>
<dbReference type="STRING" id="1123231.SAMN02745189_00626"/>
<organism evidence="2 3">
    <name type="scientific">Lacicoccus alkaliphilus DSM 16010</name>
    <dbReference type="NCBI Taxonomy" id="1123231"/>
    <lineage>
        <taxon>Bacteria</taxon>
        <taxon>Bacillati</taxon>
        <taxon>Bacillota</taxon>
        <taxon>Bacilli</taxon>
        <taxon>Bacillales</taxon>
        <taxon>Salinicoccaceae</taxon>
        <taxon>Lacicoccus</taxon>
    </lineage>
</organism>
<dbReference type="RefSeq" id="WP_072708166.1">
    <property type="nucleotide sequence ID" value="NZ_FRCF01000002.1"/>
</dbReference>
<accession>A0A1M7BXS8</accession>
<dbReference type="Pfam" id="PF07872">
    <property type="entry name" value="DUF1659"/>
    <property type="match status" value="1"/>
</dbReference>
<evidence type="ECO:0000313" key="3">
    <source>
        <dbReference type="Proteomes" id="UP000184206"/>
    </source>
</evidence>
<name>A0A1M7BXS8_9BACL</name>
<evidence type="ECO:0000313" key="2">
    <source>
        <dbReference type="EMBL" id="SHL59703.1"/>
    </source>
</evidence>
<keyword evidence="3" id="KW-1185">Reference proteome</keyword>
<dbReference type="EMBL" id="FRCF01000002">
    <property type="protein sequence ID" value="SHL59703.1"/>
    <property type="molecule type" value="Genomic_DNA"/>
</dbReference>
<feature type="domain" description="DUF1659" evidence="1">
    <location>
        <begin position="2"/>
        <end position="64"/>
    </location>
</feature>
<sequence>MHKSTSARFYYLATDGEGRESLRYRTVPNIDIGADNDAINQVKEVFEALTHDVYAIVEKEETYVIG</sequence>
<dbReference type="OrthoDB" id="2390217at2"/>
<dbReference type="InterPro" id="IPR012454">
    <property type="entry name" value="DUF1659"/>
</dbReference>